<accession>A0A8H6E8X1</accession>
<dbReference type="AlphaFoldDB" id="A0A5N6FI39"/>
<dbReference type="Gene3D" id="4.10.240.10">
    <property type="entry name" value="Zn(2)-C6 fungal-type DNA-binding domain"/>
    <property type="match status" value="1"/>
</dbReference>
<dbReference type="CDD" id="cd00067">
    <property type="entry name" value="GAL4"/>
    <property type="match status" value="1"/>
</dbReference>
<comment type="caution">
    <text evidence="6">The sequence shown here is derived from an EMBL/GenBank/DDBJ whole genome shotgun (WGS) entry which is preliminary data.</text>
</comment>
<dbReference type="GO" id="GO:0008270">
    <property type="term" value="F:zinc ion binding"/>
    <property type="evidence" value="ECO:0007669"/>
    <property type="project" value="InterPro"/>
</dbReference>
<dbReference type="GO" id="GO:0043565">
    <property type="term" value="F:sequence-specific DNA binding"/>
    <property type="evidence" value="ECO:0007669"/>
    <property type="project" value="TreeGrafter"/>
</dbReference>
<dbReference type="InterPro" id="IPR036864">
    <property type="entry name" value="Zn2-C6_fun-type_DNA-bd_sf"/>
</dbReference>
<dbReference type="GO" id="GO:0045944">
    <property type="term" value="P:positive regulation of transcription by RNA polymerase II"/>
    <property type="evidence" value="ECO:0007669"/>
    <property type="project" value="TreeGrafter"/>
</dbReference>
<accession>A0A5N6FI39</accession>
<gene>
    <name evidence="6" type="ORF">ETB97_009138</name>
</gene>
<dbReference type="InterPro" id="IPR001138">
    <property type="entry name" value="Zn2Cys6_DnaBD"/>
</dbReference>
<dbReference type="PANTHER" id="PTHR47540">
    <property type="entry name" value="THIAMINE REPRESSIBLE GENES REGULATORY PROTEIN THI5"/>
    <property type="match status" value="1"/>
</dbReference>
<evidence type="ECO:0000313" key="7">
    <source>
        <dbReference type="Proteomes" id="UP000541154"/>
    </source>
</evidence>
<dbReference type="EMBL" id="SPNV01000043">
    <property type="protein sequence ID" value="KAF5863852.1"/>
    <property type="molecule type" value="Genomic_DNA"/>
</dbReference>
<organism evidence="6 7">
    <name type="scientific">Petromyces alliaceus</name>
    <name type="common">Aspergillus alliaceus</name>
    <dbReference type="NCBI Taxonomy" id="209559"/>
    <lineage>
        <taxon>Eukaryota</taxon>
        <taxon>Fungi</taxon>
        <taxon>Dikarya</taxon>
        <taxon>Ascomycota</taxon>
        <taxon>Pezizomycotina</taxon>
        <taxon>Eurotiomycetes</taxon>
        <taxon>Eurotiomycetidae</taxon>
        <taxon>Eurotiales</taxon>
        <taxon>Aspergillaceae</taxon>
        <taxon>Aspergillus</taxon>
        <taxon>Aspergillus subgen. Circumdati</taxon>
    </lineage>
</organism>
<evidence type="ECO:0000256" key="2">
    <source>
        <dbReference type="ARBA" id="ARBA00023015"/>
    </source>
</evidence>
<dbReference type="PRINTS" id="PR00755">
    <property type="entry name" value="AFLATOXINBRP"/>
</dbReference>
<keyword evidence="4" id="KW-0804">Transcription</keyword>
<dbReference type="PROSITE" id="PS00463">
    <property type="entry name" value="ZN2_CY6_FUNGAL_1"/>
    <property type="match status" value="1"/>
</dbReference>
<reference evidence="6 7" key="1">
    <citation type="submission" date="2019-04" db="EMBL/GenBank/DDBJ databases">
        <title>Aspergillus burnettii sp. nov., novel species from soil in southeast Queensland.</title>
        <authorList>
            <person name="Gilchrist C.L.M."/>
            <person name="Pitt J.I."/>
            <person name="Lange L."/>
            <person name="Lacey H.J."/>
            <person name="Vuong D."/>
            <person name="Midgley D.J."/>
            <person name="Greenfield P."/>
            <person name="Bradbury M."/>
            <person name="Lacey E."/>
            <person name="Busk P.K."/>
            <person name="Pilgaard B."/>
            <person name="Chooi Y.H."/>
            <person name="Piggott A.M."/>
        </authorList>
    </citation>
    <scope>NUCLEOTIDE SEQUENCE [LARGE SCALE GENOMIC DNA]</scope>
    <source>
        <strain evidence="6 7">FRR 5400</strain>
    </source>
</reference>
<dbReference type="Pfam" id="PF00172">
    <property type="entry name" value="Zn_clus"/>
    <property type="match status" value="1"/>
</dbReference>
<name>A0A5N6FI39_PETAA</name>
<keyword evidence="2" id="KW-0805">Transcription regulation</keyword>
<dbReference type="PANTHER" id="PTHR47540:SF4">
    <property type="entry name" value="TRANSCRIPTION FACTOR RGLT"/>
    <property type="match status" value="1"/>
</dbReference>
<dbReference type="GO" id="GO:0005634">
    <property type="term" value="C:nucleus"/>
    <property type="evidence" value="ECO:0007669"/>
    <property type="project" value="UniProtKB-SubCell"/>
</dbReference>
<protein>
    <submittedName>
        <fullName evidence="6">Uncharacterized protein</fullName>
    </submittedName>
</protein>
<keyword evidence="5" id="KW-0539">Nucleus</keyword>
<sequence>MQYDWGQIHALAVGDSGNRDSTATPALSLKRHAACDECRKRKLKCSGEATGCSRCLKQSLVCHYSVQKQMGRPPKKRVREDNDSLSLFGLTSDETWLDTDSSQFTSSNLCPEATAASDALRVCAPVYSAPFSISQISHRLSTDDNHKHSWQLNQGKFTEPVPATTGPWPDFSSVSAAASTPFTMPPGLSHMHSPPVTPSDSDSSETQCTCLSYMYLCLSHLSSLAPFPISQHTLCSLFIAAKTARAVIRCQTCPTKFATAMQNVMFTGTLLNVVADAWLRVSKTDAEELGKQAAPPAYVAVVNKNSLDSTAAWKDWLRQIVRSGVIGGPADPAGSVACSDSPSLLSLVQELEARQRKWHLERHPQARLGDPNARSEQSIETGVDPRDEQGWLCVRVAKSARDVIARFEFEPHEYPDGVIC</sequence>
<dbReference type="GO" id="GO:0000981">
    <property type="term" value="F:DNA-binding transcription factor activity, RNA polymerase II-specific"/>
    <property type="evidence" value="ECO:0007669"/>
    <property type="project" value="InterPro"/>
</dbReference>
<keyword evidence="3" id="KW-0238">DNA-binding</keyword>
<dbReference type="PROSITE" id="PS50048">
    <property type="entry name" value="ZN2_CY6_FUNGAL_2"/>
    <property type="match status" value="1"/>
</dbReference>
<evidence type="ECO:0000313" key="6">
    <source>
        <dbReference type="EMBL" id="KAF5863852.1"/>
    </source>
</evidence>
<dbReference type="SUPFAM" id="SSF57701">
    <property type="entry name" value="Zn2/Cys6 DNA-binding domain"/>
    <property type="match status" value="1"/>
</dbReference>
<dbReference type="InterPro" id="IPR051711">
    <property type="entry name" value="Stress_Response_Reg"/>
</dbReference>
<evidence type="ECO:0000256" key="3">
    <source>
        <dbReference type="ARBA" id="ARBA00023125"/>
    </source>
</evidence>
<dbReference type="Proteomes" id="UP000541154">
    <property type="component" value="Unassembled WGS sequence"/>
</dbReference>
<dbReference type="OMA" id="PKRHAAC"/>
<evidence type="ECO:0000256" key="4">
    <source>
        <dbReference type="ARBA" id="ARBA00023163"/>
    </source>
</evidence>
<evidence type="ECO:0000256" key="1">
    <source>
        <dbReference type="ARBA" id="ARBA00004123"/>
    </source>
</evidence>
<keyword evidence="7" id="KW-1185">Reference proteome</keyword>
<proteinExistence type="predicted"/>
<evidence type="ECO:0000256" key="5">
    <source>
        <dbReference type="ARBA" id="ARBA00023242"/>
    </source>
</evidence>
<dbReference type="SMART" id="SM00066">
    <property type="entry name" value="GAL4"/>
    <property type="match status" value="1"/>
</dbReference>
<comment type="subcellular location">
    <subcellularLocation>
        <location evidence="1">Nucleus</location>
    </subcellularLocation>
</comment>